<dbReference type="InterPro" id="IPR038404">
    <property type="entry name" value="TRAP_DctP_sf"/>
</dbReference>
<proteinExistence type="predicted"/>
<comment type="caution">
    <text evidence="4">The sequence shown here is derived from an EMBL/GenBank/DDBJ whole genome shotgun (WGS) entry which is preliminary data.</text>
</comment>
<evidence type="ECO:0000313" key="5">
    <source>
        <dbReference type="Proteomes" id="UP000030021"/>
    </source>
</evidence>
<evidence type="ECO:0000256" key="1">
    <source>
        <dbReference type="ARBA" id="ARBA00004418"/>
    </source>
</evidence>
<dbReference type="AlphaFoldDB" id="A0A0A0HJT9"/>
<dbReference type="InterPro" id="IPR018389">
    <property type="entry name" value="DctP_fam"/>
</dbReference>
<evidence type="ECO:0000256" key="2">
    <source>
        <dbReference type="ARBA" id="ARBA00022729"/>
    </source>
</evidence>
<dbReference type="InterPro" id="IPR029058">
    <property type="entry name" value="AB_hydrolase_fold"/>
</dbReference>
<dbReference type="EMBL" id="AONH01000014">
    <property type="protein sequence ID" value="KGM87440.1"/>
    <property type="molecule type" value="Genomic_DNA"/>
</dbReference>
<dbReference type="GO" id="GO:0042597">
    <property type="term" value="C:periplasmic space"/>
    <property type="evidence" value="ECO:0007669"/>
    <property type="project" value="UniProtKB-SubCell"/>
</dbReference>
<dbReference type="PANTHER" id="PTHR33376">
    <property type="match status" value="1"/>
</dbReference>
<comment type="subcellular location">
    <subcellularLocation>
        <location evidence="1">Periplasm</location>
    </subcellularLocation>
</comment>
<keyword evidence="3" id="KW-0574">Periplasm</keyword>
<protein>
    <submittedName>
        <fullName evidence="4">TRAP-type C4-dicarboxylate transport system, periplasmic component</fullName>
    </submittedName>
</protein>
<dbReference type="Gene3D" id="3.40.50.1820">
    <property type="entry name" value="alpha/beta hydrolase"/>
    <property type="match status" value="1"/>
</dbReference>
<dbReference type="Proteomes" id="UP000030021">
    <property type="component" value="Unassembled WGS sequence"/>
</dbReference>
<dbReference type="InterPro" id="IPR010297">
    <property type="entry name" value="DUF900_hydrolase"/>
</dbReference>
<accession>A0A0A0HJT9</accession>
<name>A0A0A0HJT9_9RHOB</name>
<sequence>MPVVHLPKTFERKSLITIACTGMFCSVAAMSSAADLLFAVPDFRDPPTQRFIETIMSDDALAEAGLKLDVLPYSTLGGPVATVQEALKTEAVALLRTELLAFVARNEEKIPTVEMLSAYEKSFFGVAPDADSQGQRAPLELGATALLGDLGLFGLATWPSSPSSIFARRAPTNLADLQGLKLRTTGNASTEFLEQLGAVPQSLLSSEVFQSLETGVIDGTEVLSLPEGDLRQFYEVSSGGALYTDASARTGFFVIGQTGADALTARQLKTLEGAAQKASLAARETLVETYEETLREAEKYGVQVASFSNVLAEQVSVAEQIAQAYGLSQEEILDLIGDIEIAESGDEAPRGESGLSRNGAGRPAHLFVVTPRNDEADHDVRQRFGYKMDASTPLHCFQLNYTREGSRHFGEPFTGEMAISPDGMTTGNGDCIKRVFSQRHPDQGVTFLIHGFNNSFEDAVNWAVSVTEDLAIEGDVVLWSWPSMGQLSGYVRDRDGVDFNRVYLRSFLATLKLFVDQGQTYDISIIAHSMGGLVAMDALRFLAEPPQLSISNVALVAPDVRKAYFQQTLQLGSNISPIWSVYANSNDVALLASYGVNRSPAIGLGGRFRLMMAGVDTVDVSALDRDVCAVWNIGKARCRNHTHAFDVQPVAVDLADLLKSRKPAAARGLIEKQASEGLTYYEIKP</sequence>
<dbReference type="PANTHER" id="PTHR33376:SF5">
    <property type="entry name" value="EXTRACYTOPLASMIC SOLUTE RECEPTOR PROTEIN"/>
    <property type="match status" value="1"/>
</dbReference>
<dbReference type="Gene3D" id="3.40.190.170">
    <property type="entry name" value="Bacterial extracellular solute-binding protein, family 7"/>
    <property type="match status" value="1"/>
</dbReference>
<dbReference type="Pfam" id="PF05990">
    <property type="entry name" value="DUF900"/>
    <property type="match status" value="1"/>
</dbReference>
<dbReference type="eggNOG" id="COG1638">
    <property type="taxonomic scope" value="Bacteria"/>
</dbReference>
<dbReference type="Pfam" id="PF03480">
    <property type="entry name" value="DctP"/>
    <property type="match status" value="1"/>
</dbReference>
<dbReference type="GO" id="GO:0055085">
    <property type="term" value="P:transmembrane transport"/>
    <property type="evidence" value="ECO:0007669"/>
    <property type="project" value="InterPro"/>
</dbReference>
<organism evidence="4 5">
    <name type="scientific">Roseovarius mucosus DSM 17069</name>
    <dbReference type="NCBI Taxonomy" id="1288298"/>
    <lineage>
        <taxon>Bacteria</taxon>
        <taxon>Pseudomonadati</taxon>
        <taxon>Pseudomonadota</taxon>
        <taxon>Alphaproteobacteria</taxon>
        <taxon>Rhodobacterales</taxon>
        <taxon>Roseobacteraceae</taxon>
        <taxon>Roseovarius</taxon>
    </lineage>
</organism>
<dbReference type="eggNOG" id="COG4782">
    <property type="taxonomic scope" value="Bacteria"/>
</dbReference>
<evidence type="ECO:0000313" key="4">
    <source>
        <dbReference type="EMBL" id="KGM87440.1"/>
    </source>
</evidence>
<dbReference type="HOGENOM" id="CLU_401632_0_0_5"/>
<evidence type="ECO:0000256" key="3">
    <source>
        <dbReference type="ARBA" id="ARBA00022764"/>
    </source>
</evidence>
<reference evidence="4 5" key="1">
    <citation type="submission" date="2013-01" db="EMBL/GenBank/DDBJ databases">
        <authorList>
            <person name="Fiebig A."/>
            <person name="Goeker M."/>
            <person name="Klenk H.-P.P."/>
        </authorList>
    </citation>
    <scope>NUCLEOTIDE SEQUENCE [LARGE SCALE GENOMIC DNA]</scope>
    <source>
        <strain evidence="4 5">DSM 17069</strain>
    </source>
</reference>
<gene>
    <name evidence="4" type="ORF">rosmuc_02754</name>
</gene>
<dbReference type="PATRIC" id="fig|1288298.3.peg.2773"/>
<dbReference type="NCBIfam" id="NF037995">
    <property type="entry name" value="TRAP_S1"/>
    <property type="match status" value="1"/>
</dbReference>
<keyword evidence="2" id="KW-0732">Signal</keyword>
<dbReference type="SUPFAM" id="SSF53474">
    <property type="entry name" value="alpha/beta-Hydrolases"/>
    <property type="match status" value="1"/>
</dbReference>